<feature type="binding site" evidence="3">
    <location>
        <position position="127"/>
    </location>
    <ligand>
        <name>substrate</name>
    </ligand>
</feature>
<dbReference type="Gene3D" id="3.40.50.1360">
    <property type="match status" value="1"/>
</dbReference>
<proteinExistence type="inferred from homology"/>
<dbReference type="PANTHER" id="PTHR11934">
    <property type="entry name" value="RIBOSE-5-PHOSPHATE ISOMERASE"/>
    <property type="match status" value="1"/>
</dbReference>
<gene>
    <name evidence="3 4" type="primary">rpiA</name>
    <name evidence="4" type="ORF">HXX08_02590</name>
    <name evidence="5" type="ORF">OZ401_002438</name>
</gene>
<dbReference type="Proteomes" id="UP000521676">
    <property type="component" value="Unassembled WGS sequence"/>
</dbReference>
<accession>A0A8T7LRV1</accession>
<evidence type="ECO:0000256" key="1">
    <source>
        <dbReference type="ARBA" id="ARBA00001713"/>
    </source>
</evidence>
<evidence type="ECO:0000313" key="6">
    <source>
        <dbReference type="Proteomes" id="UP000521676"/>
    </source>
</evidence>
<evidence type="ECO:0000313" key="5">
    <source>
        <dbReference type="EMBL" id="WJW66629.1"/>
    </source>
</evidence>
<feature type="binding site" evidence="3">
    <location>
        <begin position="100"/>
        <end position="103"/>
    </location>
    <ligand>
        <name>substrate</name>
    </ligand>
</feature>
<reference evidence="4 6" key="1">
    <citation type="submission" date="2020-06" db="EMBL/GenBank/DDBJ databases">
        <title>Anoxygenic phototrophic Chloroflexota member uses a Type I reaction center.</title>
        <authorList>
            <person name="Tsuji J.M."/>
            <person name="Shaw N.A."/>
            <person name="Nagashima S."/>
            <person name="Venkiteswaran J."/>
            <person name="Schiff S.L."/>
            <person name="Hanada S."/>
            <person name="Tank M."/>
            <person name="Neufeld J.D."/>
        </authorList>
    </citation>
    <scope>NUCLEOTIDE SEQUENCE [LARGE SCALE GENOMIC DNA]</scope>
    <source>
        <strain evidence="4">L227-S17</strain>
    </source>
</reference>
<dbReference type="SUPFAM" id="SSF100950">
    <property type="entry name" value="NagB/RpiA/CoA transferase-like"/>
    <property type="match status" value="1"/>
</dbReference>
<name>A0A8T7LRV1_9CHLR</name>
<dbReference type="InterPro" id="IPR020672">
    <property type="entry name" value="Ribose5P_isomerase_typA_subgr"/>
</dbReference>
<comment type="catalytic activity">
    <reaction evidence="1 3">
        <text>aldehydo-D-ribose 5-phosphate = D-ribulose 5-phosphate</text>
        <dbReference type="Rhea" id="RHEA:14657"/>
        <dbReference type="ChEBI" id="CHEBI:58121"/>
        <dbReference type="ChEBI" id="CHEBI:58273"/>
        <dbReference type="EC" id="5.3.1.6"/>
    </reaction>
</comment>
<dbReference type="GO" id="GO:0006014">
    <property type="term" value="P:D-ribose metabolic process"/>
    <property type="evidence" value="ECO:0007669"/>
    <property type="project" value="TreeGrafter"/>
</dbReference>
<dbReference type="PANTHER" id="PTHR11934:SF0">
    <property type="entry name" value="RIBOSE-5-PHOSPHATE ISOMERASE"/>
    <property type="match status" value="1"/>
</dbReference>
<dbReference type="EMBL" id="CP128399">
    <property type="protein sequence ID" value="WJW66629.1"/>
    <property type="molecule type" value="Genomic_DNA"/>
</dbReference>
<dbReference type="SUPFAM" id="SSF75445">
    <property type="entry name" value="D-ribose-5-phosphate isomerase (RpiA), lid domain"/>
    <property type="match status" value="1"/>
</dbReference>
<dbReference type="Pfam" id="PF06026">
    <property type="entry name" value="Rib_5-P_isom_A"/>
    <property type="match status" value="1"/>
</dbReference>
<comment type="pathway">
    <text evidence="3">Carbohydrate degradation; pentose phosphate pathway; D-ribose 5-phosphate from D-ribulose 5-phosphate (non-oxidative stage): step 1/1.</text>
</comment>
<dbReference type="CDD" id="cd01398">
    <property type="entry name" value="RPI_A"/>
    <property type="match status" value="1"/>
</dbReference>
<keyword evidence="2 3" id="KW-0413">Isomerase</keyword>
<dbReference type="EC" id="5.3.1.6" evidence="3"/>
<sequence length="231" mass="24969">MTQDEMKMAAASYALDRFITSNIFLGLGSGSTAEIFLAELAARVKRGELENITCVATSERVASLAKGYGLQVQELNDVRGLDVTVDGADEVEPSTFNVTKGRGGALLWEKLVANASKLEIIIADETKLVDRLGTKMPIPVEVIPFGWSHVAQSLRDMGSEPILRQRENAPYITDSGNYILDCQFSNIENASELGDKIKDLVGVVEHGLFINIVGRVVIAGTTGAYELPLPN</sequence>
<evidence type="ECO:0000313" key="7">
    <source>
        <dbReference type="Proteomes" id="UP001431572"/>
    </source>
</evidence>
<comment type="function">
    <text evidence="3">Catalyzes the reversible conversion of ribose-5-phosphate to ribulose 5-phosphate.</text>
</comment>
<keyword evidence="7" id="KW-1185">Reference proteome</keyword>
<dbReference type="GO" id="GO:0009052">
    <property type="term" value="P:pentose-phosphate shunt, non-oxidative branch"/>
    <property type="evidence" value="ECO:0007669"/>
    <property type="project" value="UniProtKB-UniRule"/>
</dbReference>
<dbReference type="InterPro" id="IPR037171">
    <property type="entry name" value="NagB/RpiA_transferase-like"/>
</dbReference>
<dbReference type="Gene3D" id="3.30.70.260">
    <property type="match status" value="1"/>
</dbReference>
<dbReference type="EMBL" id="JACATZ010000001">
    <property type="protein sequence ID" value="NWJ44744.1"/>
    <property type="molecule type" value="Genomic_DNA"/>
</dbReference>
<reference evidence="5" key="2">
    <citation type="journal article" date="2024" name="Nature">
        <title>Anoxygenic phototroph of the Chloroflexota uses a type I reaction centre.</title>
        <authorList>
            <person name="Tsuji J.M."/>
            <person name="Shaw N.A."/>
            <person name="Nagashima S."/>
            <person name="Venkiteswaran J.J."/>
            <person name="Schiff S.L."/>
            <person name="Watanabe T."/>
            <person name="Fukui M."/>
            <person name="Hanada S."/>
            <person name="Tank M."/>
            <person name="Neufeld J.D."/>
        </authorList>
    </citation>
    <scope>NUCLEOTIDE SEQUENCE</scope>
    <source>
        <strain evidence="5">L227-S17</strain>
    </source>
</reference>
<feature type="binding site" evidence="3">
    <location>
        <begin position="29"/>
        <end position="32"/>
    </location>
    <ligand>
        <name>substrate</name>
    </ligand>
</feature>
<dbReference type="FunFam" id="3.40.50.1360:FF:000001">
    <property type="entry name" value="Ribose-5-phosphate isomerase A"/>
    <property type="match status" value="1"/>
</dbReference>
<dbReference type="InterPro" id="IPR004788">
    <property type="entry name" value="Ribose5P_isomerase_type_A"/>
</dbReference>
<dbReference type="AlphaFoldDB" id="A0A8T7LRV1"/>
<organism evidence="4 6">
    <name type="scientific">Candidatus Chlorohelix allophototropha</name>
    <dbReference type="NCBI Taxonomy" id="3003348"/>
    <lineage>
        <taxon>Bacteria</taxon>
        <taxon>Bacillati</taxon>
        <taxon>Chloroflexota</taxon>
        <taxon>Chloroflexia</taxon>
        <taxon>Candidatus Chloroheliales</taxon>
        <taxon>Candidatus Chloroheliaceae</taxon>
        <taxon>Candidatus Chlorohelix</taxon>
    </lineage>
</organism>
<comment type="subunit">
    <text evidence="3">Homodimer.</text>
</comment>
<dbReference type="Proteomes" id="UP001431572">
    <property type="component" value="Chromosome 1"/>
</dbReference>
<feature type="binding site" evidence="3">
    <location>
        <begin position="86"/>
        <end position="89"/>
    </location>
    <ligand>
        <name>substrate</name>
    </ligand>
</feature>
<dbReference type="GO" id="GO:0004751">
    <property type="term" value="F:ribose-5-phosphate isomerase activity"/>
    <property type="evidence" value="ECO:0007669"/>
    <property type="project" value="UniProtKB-UniRule"/>
</dbReference>
<dbReference type="NCBIfam" id="NF001924">
    <property type="entry name" value="PRK00702.1"/>
    <property type="match status" value="1"/>
</dbReference>
<dbReference type="RefSeq" id="WP_341468522.1">
    <property type="nucleotide sequence ID" value="NZ_CP128399.1"/>
</dbReference>
<dbReference type="HAMAP" id="MF_00170">
    <property type="entry name" value="Rib_5P_isom_A"/>
    <property type="match status" value="1"/>
</dbReference>
<comment type="similarity">
    <text evidence="3">Belongs to the ribose 5-phosphate isomerase family.</text>
</comment>
<protein>
    <recommendedName>
        <fullName evidence="3">Ribose-5-phosphate isomerase A</fullName>
        <ecNumber evidence="3">5.3.1.6</ecNumber>
    </recommendedName>
    <alternativeName>
        <fullName evidence="3">Phosphoriboisomerase A</fullName>
        <shortName evidence="3">PRI</shortName>
    </alternativeName>
</protein>
<dbReference type="NCBIfam" id="TIGR00021">
    <property type="entry name" value="rpiA"/>
    <property type="match status" value="1"/>
</dbReference>
<feature type="active site" description="Proton acceptor" evidence="3">
    <location>
        <position position="109"/>
    </location>
</feature>
<evidence type="ECO:0000313" key="4">
    <source>
        <dbReference type="EMBL" id="NWJ44744.1"/>
    </source>
</evidence>
<dbReference type="GO" id="GO:0005829">
    <property type="term" value="C:cytosol"/>
    <property type="evidence" value="ECO:0007669"/>
    <property type="project" value="TreeGrafter"/>
</dbReference>
<evidence type="ECO:0000256" key="2">
    <source>
        <dbReference type="ARBA" id="ARBA00023235"/>
    </source>
</evidence>
<evidence type="ECO:0000256" key="3">
    <source>
        <dbReference type="HAMAP-Rule" id="MF_00170"/>
    </source>
</evidence>